<dbReference type="Pfam" id="PF04480">
    <property type="entry name" value="DUF559"/>
    <property type="match status" value="1"/>
</dbReference>
<dbReference type="SUPFAM" id="SSF52980">
    <property type="entry name" value="Restriction endonuclease-like"/>
    <property type="match status" value="1"/>
</dbReference>
<dbReference type="PANTHER" id="PTHR38590:SF1">
    <property type="entry name" value="BLL0828 PROTEIN"/>
    <property type="match status" value="1"/>
</dbReference>
<protein>
    <submittedName>
        <fullName evidence="2">DUF559 domain-containing protein</fullName>
    </submittedName>
</protein>
<reference evidence="2 3" key="2">
    <citation type="submission" date="2019-02" db="EMBL/GenBank/DDBJ databases">
        <title>'Lichenibacterium ramalinii' gen. nov. sp. nov., 'Lichenibacterium minor' gen. nov. sp. nov.</title>
        <authorList>
            <person name="Pankratov T."/>
        </authorList>
    </citation>
    <scope>NUCLEOTIDE SEQUENCE [LARGE SCALE GENOMIC DNA]</scope>
    <source>
        <strain evidence="2 3">RmlP001</strain>
    </source>
</reference>
<accession>A0A4Q2RHH8</accession>
<feature type="domain" description="DUF559" evidence="1">
    <location>
        <begin position="9"/>
        <end position="80"/>
    </location>
</feature>
<dbReference type="PANTHER" id="PTHR38590">
    <property type="entry name" value="BLL0828 PROTEIN"/>
    <property type="match status" value="1"/>
</dbReference>
<gene>
    <name evidence="2" type="ORF">D3272_10020</name>
</gene>
<dbReference type="CDD" id="cd01038">
    <property type="entry name" value="Endonuclease_DUF559"/>
    <property type="match status" value="1"/>
</dbReference>
<dbReference type="EMBL" id="QYBC01000007">
    <property type="protein sequence ID" value="RYB05373.1"/>
    <property type="molecule type" value="Genomic_DNA"/>
</dbReference>
<name>A0A4Q2RHH8_9HYPH</name>
<reference evidence="2 3" key="1">
    <citation type="submission" date="2018-09" db="EMBL/GenBank/DDBJ databases">
        <authorList>
            <person name="Grouzdev D.S."/>
            <person name="Krutkina M.S."/>
        </authorList>
    </citation>
    <scope>NUCLEOTIDE SEQUENCE [LARGE SCALE GENOMIC DNA]</scope>
    <source>
        <strain evidence="2 3">RmlP001</strain>
    </source>
</reference>
<dbReference type="Proteomes" id="UP000289411">
    <property type="component" value="Unassembled WGS sequence"/>
</dbReference>
<proteinExistence type="predicted"/>
<dbReference type="OrthoDB" id="9798754at2"/>
<dbReference type="InterPro" id="IPR007569">
    <property type="entry name" value="DUF559"/>
</dbReference>
<evidence type="ECO:0000259" key="1">
    <source>
        <dbReference type="Pfam" id="PF04480"/>
    </source>
</evidence>
<keyword evidence="3" id="KW-1185">Reference proteome</keyword>
<evidence type="ECO:0000313" key="3">
    <source>
        <dbReference type="Proteomes" id="UP000289411"/>
    </source>
</evidence>
<dbReference type="Gene3D" id="3.40.960.10">
    <property type="entry name" value="VSR Endonuclease"/>
    <property type="match status" value="1"/>
</dbReference>
<dbReference type="InterPro" id="IPR011335">
    <property type="entry name" value="Restrct_endonuc-II-like"/>
</dbReference>
<sequence length="81" mass="9410">MDAPRLTVARARRLRRAMTPPELRLWSALRRRPEGRKFRRQHPLGPYVLDFYCDEARLGVEVDGLAHDLGSAPARDRMRDA</sequence>
<comment type="caution">
    <text evidence="2">The sequence shown here is derived from an EMBL/GenBank/DDBJ whole genome shotgun (WGS) entry which is preliminary data.</text>
</comment>
<evidence type="ECO:0000313" key="2">
    <source>
        <dbReference type="EMBL" id="RYB05373.1"/>
    </source>
</evidence>
<dbReference type="InterPro" id="IPR047216">
    <property type="entry name" value="Endonuclease_DUF559_bact"/>
</dbReference>
<organism evidence="2 3">
    <name type="scientific">Lichenibacterium ramalinae</name>
    <dbReference type="NCBI Taxonomy" id="2316527"/>
    <lineage>
        <taxon>Bacteria</taxon>
        <taxon>Pseudomonadati</taxon>
        <taxon>Pseudomonadota</taxon>
        <taxon>Alphaproteobacteria</taxon>
        <taxon>Hyphomicrobiales</taxon>
        <taxon>Lichenihabitantaceae</taxon>
        <taxon>Lichenibacterium</taxon>
    </lineage>
</organism>
<dbReference type="AlphaFoldDB" id="A0A4Q2RHH8"/>